<feature type="region of interest" description="Disordered" evidence="1">
    <location>
        <begin position="436"/>
        <end position="499"/>
    </location>
</feature>
<accession>A0A350P0S5</accession>
<gene>
    <name evidence="2" type="ORF">DCW74_04050</name>
</gene>
<feature type="compositionally biased region" description="Gly residues" evidence="1">
    <location>
        <begin position="74"/>
        <end position="83"/>
    </location>
</feature>
<dbReference type="EMBL" id="DNAN01000137">
    <property type="protein sequence ID" value="HAW74892.1"/>
    <property type="molecule type" value="Genomic_DNA"/>
</dbReference>
<feature type="region of interest" description="Disordered" evidence="1">
    <location>
        <begin position="44"/>
        <end position="110"/>
    </location>
</feature>
<evidence type="ECO:0000256" key="1">
    <source>
        <dbReference type="SAM" id="MobiDB-lite"/>
    </source>
</evidence>
<protein>
    <submittedName>
        <fullName evidence="2">Uncharacterized protein</fullName>
    </submittedName>
</protein>
<dbReference type="AlphaFoldDB" id="A0A350P0S5"/>
<comment type="caution">
    <text evidence="2">The sequence shown here is derived from an EMBL/GenBank/DDBJ whole genome shotgun (WGS) entry which is preliminary data.</text>
</comment>
<feature type="compositionally biased region" description="Basic and acidic residues" evidence="1">
    <location>
        <begin position="61"/>
        <end position="73"/>
    </location>
</feature>
<dbReference type="Proteomes" id="UP000263517">
    <property type="component" value="Unassembled WGS sequence"/>
</dbReference>
<evidence type="ECO:0000313" key="3">
    <source>
        <dbReference type="Proteomes" id="UP000263517"/>
    </source>
</evidence>
<reference evidence="2 3" key="1">
    <citation type="journal article" date="2018" name="Nat. Biotechnol.">
        <title>A standardized bacterial taxonomy based on genome phylogeny substantially revises the tree of life.</title>
        <authorList>
            <person name="Parks D.H."/>
            <person name="Chuvochina M."/>
            <person name="Waite D.W."/>
            <person name="Rinke C."/>
            <person name="Skarshewski A."/>
            <person name="Chaumeil P.A."/>
            <person name="Hugenholtz P."/>
        </authorList>
    </citation>
    <scope>NUCLEOTIDE SEQUENCE [LARGE SCALE GENOMIC DNA]</scope>
    <source>
        <strain evidence="2">UBA11978</strain>
    </source>
</reference>
<sequence length="536" mass="55939">MFEAVDRVMKNKRGGAVPRRTQIAGQDHMLSYITPTEAEILMQLGGSGEPGPAGIPAFPPNEKDSLGNERPDGGFEGGGGGSADAGKIGSTDEDDDQAAEQNKAMADAMASGTATGEGFDFGGTYDPDDGPYGSYGSAQKGYNDAMEITLDNPYGKMGFWTRTFGIDPSKISYADIMSVETRAGIANNQFSKFANPTNQPGKIGYNPAFETAKPGFLRSGVQKKGFNTYLGPVQEFAVKRSPMDMLAISGIGALNPAFGILAEALTDTTYGLEGLAPPDAAPLGEPQTFMGQAFQAGKQAIGDFYDAAKEAIGGLADLLSPEEAEAVAKASPAEQEQIKSELQQEQINGVTIGATPSGRTTLTMPDGRVTTMNPDGTLTGFSSASSIQAKTAQGAPTTSVQAQAAQDAQNLGLASLGTPDELSGVPMSGTVPSRTLGSLVDALPDGPPLDMQSIPGFTPDALTGSQIPGTQFSSGFGSGDGPDRPTQEETEEDDTLYSYDPKITGGFYDYGQPSTFDDRILIPTEEVLKNRFNLVI</sequence>
<proteinExistence type="predicted"/>
<evidence type="ECO:0000313" key="2">
    <source>
        <dbReference type="EMBL" id="HAW74892.1"/>
    </source>
</evidence>
<organism evidence="2 3">
    <name type="scientific">Alteromonas australica</name>
    <dbReference type="NCBI Taxonomy" id="589873"/>
    <lineage>
        <taxon>Bacteria</taxon>
        <taxon>Pseudomonadati</taxon>
        <taxon>Pseudomonadota</taxon>
        <taxon>Gammaproteobacteria</taxon>
        <taxon>Alteromonadales</taxon>
        <taxon>Alteromonadaceae</taxon>
        <taxon>Alteromonas/Salinimonas group</taxon>
        <taxon>Alteromonas</taxon>
    </lineage>
</organism>
<name>A0A350P0S5_9ALTE</name>